<name>A0ACC0B6V8_CATRO</name>
<reference evidence="2" key="1">
    <citation type="journal article" date="2023" name="Nat. Plants">
        <title>Single-cell RNA sequencing provides a high-resolution roadmap for understanding the multicellular compartmentation of specialized metabolism.</title>
        <authorList>
            <person name="Sun S."/>
            <person name="Shen X."/>
            <person name="Li Y."/>
            <person name="Li Y."/>
            <person name="Wang S."/>
            <person name="Li R."/>
            <person name="Zhang H."/>
            <person name="Shen G."/>
            <person name="Guo B."/>
            <person name="Wei J."/>
            <person name="Xu J."/>
            <person name="St-Pierre B."/>
            <person name="Chen S."/>
            <person name="Sun C."/>
        </authorList>
    </citation>
    <scope>NUCLEOTIDE SEQUENCE [LARGE SCALE GENOMIC DNA]</scope>
</reference>
<protein>
    <submittedName>
        <fullName evidence="1">Uncharacterized protein</fullName>
    </submittedName>
</protein>
<comment type="caution">
    <text evidence="1">The sequence shown here is derived from an EMBL/GenBank/DDBJ whole genome shotgun (WGS) entry which is preliminary data.</text>
</comment>
<evidence type="ECO:0000313" key="1">
    <source>
        <dbReference type="EMBL" id="KAI5668376.1"/>
    </source>
</evidence>
<organism evidence="1 2">
    <name type="scientific">Catharanthus roseus</name>
    <name type="common">Madagascar periwinkle</name>
    <name type="synonym">Vinca rosea</name>
    <dbReference type="NCBI Taxonomy" id="4058"/>
    <lineage>
        <taxon>Eukaryota</taxon>
        <taxon>Viridiplantae</taxon>
        <taxon>Streptophyta</taxon>
        <taxon>Embryophyta</taxon>
        <taxon>Tracheophyta</taxon>
        <taxon>Spermatophyta</taxon>
        <taxon>Magnoliopsida</taxon>
        <taxon>eudicotyledons</taxon>
        <taxon>Gunneridae</taxon>
        <taxon>Pentapetalae</taxon>
        <taxon>asterids</taxon>
        <taxon>lamiids</taxon>
        <taxon>Gentianales</taxon>
        <taxon>Apocynaceae</taxon>
        <taxon>Rauvolfioideae</taxon>
        <taxon>Vinceae</taxon>
        <taxon>Catharanthinae</taxon>
        <taxon>Catharanthus</taxon>
    </lineage>
</organism>
<dbReference type="EMBL" id="CM044704">
    <property type="protein sequence ID" value="KAI5668376.1"/>
    <property type="molecule type" value="Genomic_DNA"/>
</dbReference>
<gene>
    <name evidence="1" type="ORF">M9H77_18229</name>
</gene>
<dbReference type="Proteomes" id="UP001060085">
    <property type="component" value="Linkage Group LG04"/>
</dbReference>
<accession>A0ACC0B6V8</accession>
<proteinExistence type="predicted"/>
<keyword evidence="2" id="KW-1185">Reference proteome</keyword>
<evidence type="ECO:0000313" key="2">
    <source>
        <dbReference type="Proteomes" id="UP001060085"/>
    </source>
</evidence>
<sequence>MGMEAYKKRWEAVQQNKLQGHGGQGRAKYQELKVNMEHLHIGTGSPILTDEQLMFEDAGGSNKDHRRGGSSSSSSIPLISSAVDHEACIERERRLWGYMQQAQDKFVGFMTSFTSQCGVYLDSVPTLFLSFLSPNDDATSQIPTSPPSSSSPPPPI</sequence>